<accession>A0A934PZX4</accession>
<dbReference type="Gene3D" id="1.10.10.10">
    <property type="entry name" value="Winged helix-like DNA-binding domain superfamily/Winged helix DNA-binding domain"/>
    <property type="match status" value="1"/>
</dbReference>
<dbReference type="NCBIfam" id="TIGR00229">
    <property type="entry name" value="sensory_box"/>
    <property type="match status" value="1"/>
</dbReference>
<dbReference type="InterPro" id="IPR001867">
    <property type="entry name" value="OmpR/PhoB-type_DNA-bd"/>
</dbReference>
<dbReference type="SUPFAM" id="SSF55785">
    <property type="entry name" value="PYP-like sensor domain (PAS domain)"/>
    <property type="match status" value="1"/>
</dbReference>
<evidence type="ECO:0000256" key="2">
    <source>
        <dbReference type="SAM" id="MobiDB-lite"/>
    </source>
</evidence>
<gene>
    <name evidence="4" type="ORF">I8E28_06210</name>
</gene>
<dbReference type="CDD" id="cd00130">
    <property type="entry name" value="PAS"/>
    <property type="match status" value="1"/>
</dbReference>
<dbReference type="GO" id="GO:0000160">
    <property type="term" value="P:phosphorelay signal transduction system"/>
    <property type="evidence" value="ECO:0007669"/>
    <property type="project" value="InterPro"/>
</dbReference>
<dbReference type="InterPro" id="IPR016032">
    <property type="entry name" value="Sig_transdc_resp-reg_C-effctor"/>
</dbReference>
<dbReference type="Pfam" id="PF00486">
    <property type="entry name" value="Trans_reg_C"/>
    <property type="match status" value="1"/>
</dbReference>
<dbReference type="GO" id="GO:0006355">
    <property type="term" value="P:regulation of DNA-templated transcription"/>
    <property type="evidence" value="ECO:0007669"/>
    <property type="project" value="InterPro"/>
</dbReference>
<dbReference type="AlphaFoldDB" id="A0A934PZX4"/>
<name>A0A934PZX4_9BURK</name>
<dbReference type="GO" id="GO:0003677">
    <property type="term" value="F:DNA binding"/>
    <property type="evidence" value="ECO:0007669"/>
    <property type="project" value="UniProtKB-KW"/>
</dbReference>
<dbReference type="EMBL" id="JAEDAO010000001">
    <property type="protein sequence ID" value="MBK0392178.1"/>
    <property type="molecule type" value="Genomic_DNA"/>
</dbReference>
<dbReference type="PROSITE" id="PS50112">
    <property type="entry name" value="PAS"/>
    <property type="match status" value="1"/>
</dbReference>
<keyword evidence="5" id="KW-1185">Reference proteome</keyword>
<dbReference type="CDD" id="cd00383">
    <property type="entry name" value="trans_reg_C"/>
    <property type="match status" value="1"/>
</dbReference>
<dbReference type="InterPro" id="IPR000014">
    <property type="entry name" value="PAS"/>
</dbReference>
<organism evidence="4 5">
    <name type="scientific">Ramlibacter algicola</name>
    <dbReference type="NCBI Taxonomy" id="2795217"/>
    <lineage>
        <taxon>Bacteria</taxon>
        <taxon>Pseudomonadati</taxon>
        <taxon>Pseudomonadota</taxon>
        <taxon>Betaproteobacteria</taxon>
        <taxon>Burkholderiales</taxon>
        <taxon>Comamonadaceae</taxon>
        <taxon>Ramlibacter</taxon>
    </lineage>
</organism>
<protein>
    <submittedName>
        <fullName evidence="4">PAS domain S-box protein</fullName>
    </submittedName>
</protein>
<dbReference type="Pfam" id="PF08447">
    <property type="entry name" value="PAS_3"/>
    <property type="match status" value="1"/>
</dbReference>
<proteinExistence type="predicted"/>
<sequence length="260" mass="28829">MNSTNASEAGAQAPLTDTGPCRPVDPGPGAAASPASADLTDLLLDAICIVDPQGRFLSIEGACESIFGYRPEEMRGKPMIQFVYELDRPRTLQAVERIMGGYLQRHFENRYVRKDGRLVHIMWSARWSPKDGVRVAVARDVTHRRQAEVMAETLEAAGAAGRWTLHGSPPRLVAPGLSAIPLSAQDYTVLLALARGGNCVRRREIVAALGEDYLQYDQRRLDTQMRRLRRKVQEQAGVKLPVATMRGVGYRFYEDIDVLP</sequence>
<dbReference type="Gene3D" id="3.30.450.20">
    <property type="entry name" value="PAS domain"/>
    <property type="match status" value="1"/>
</dbReference>
<dbReference type="InterPro" id="IPR013655">
    <property type="entry name" value="PAS_fold_3"/>
</dbReference>
<dbReference type="SUPFAM" id="SSF46894">
    <property type="entry name" value="C-terminal effector domain of the bipartite response regulators"/>
    <property type="match status" value="1"/>
</dbReference>
<dbReference type="SMART" id="SM00862">
    <property type="entry name" value="Trans_reg_C"/>
    <property type="match status" value="1"/>
</dbReference>
<evidence type="ECO:0000313" key="4">
    <source>
        <dbReference type="EMBL" id="MBK0392178.1"/>
    </source>
</evidence>
<dbReference type="RefSeq" id="WP_200787127.1">
    <property type="nucleotide sequence ID" value="NZ_JAEDAO010000001.1"/>
</dbReference>
<evidence type="ECO:0000256" key="1">
    <source>
        <dbReference type="ARBA" id="ARBA00023125"/>
    </source>
</evidence>
<dbReference type="InterPro" id="IPR036388">
    <property type="entry name" value="WH-like_DNA-bd_sf"/>
</dbReference>
<evidence type="ECO:0000259" key="3">
    <source>
        <dbReference type="PROSITE" id="PS50112"/>
    </source>
</evidence>
<dbReference type="SMART" id="SM00091">
    <property type="entry name" value="PAS"/>
    <property type="match status" value="1"/>
</dbReference>
<feature type="region of interest" description="Disordered" evidence="2">
    <location>
        <begin position="1"/>
        <end position="33"/>
    </location>
</feature>
<dbReference type="Proteomes" id="UP000617041">
    <property type="component" value="Unassembled WGS sequence"/>
</dbReference>
<reference evidence="4" key="1">
    <citation type="submission" date="2020-12" db="EMBL/GenBank/DDBJ databases">
        <title>Ramlibacter sp. nov., isolated from a freshwater alga, Cryptomonas.</title>
        <authorList>
            <person name="Kim H.M."/>
            <person name="Jeon C.O."/>
        </authorList>
    </citation>
    <scope>NUCLEOTIDE SEQUENCE</scope>
    <source>
        <strain evidence="4">CrO1</strain>
    </source>
</reference>
<comment type="caution">
    <text evidence="4">The sequence shown here is derived from an EMBL/GenBank/DDBJ whole genome shotgun (WGS) entry which is preliminary data.</text>
</comment>
<evidence type="ECO:0000313" key="5">
    <source>
        <dbReference type="Proteomes" id="UP000617041"/>
    </source>
</evidence>
<dbReference type="InterPro" id="IPR035965">
    <property type="entry name" value="PAS-like_dom_sf"/>
</dbReference>
<keyword evidence="1" id="KW-0238">DNA-binding</keyword>
<feature type="domain" description="PAS" evidence="3">
    <location>
        <begin position="45"/>
        <end position="110"/>
    </location>
</feature>